<evidence type="ECO:0000313" key="2">
    <source>
        <dbReference type="Proteomes" id="UP000031670"/>
    </source>
</evidence>
<accession>A0A0B8P095</accession>
<proteinExistence type="predicted"/>
<name>A0A0B8P095_9VIBR</name>
<reference evidence="1 2" key="2">
    <citation type="submission" date="2015-01" db="EMBL/GenBank/DDBJ databases">
        <authorList>
            <consortium name="NBRP consortium"/>
            <person name="Sawabe T."/>
            <person name="Meirelles P."/>
            <person name="Feng G."/>
            <person name="Sayaka M."/>
            <person name="Hattori M."/>
            <person name="Ohkuma M."/>
        </authorList>
    </citation>
    <scope>NUCLEOTIDE SEQUENCE [LARGE SCALE GENOMIC DNA]</scope>
    <source>
        <strain evidence="1 2">JCM19232</strain>
    </source>
</reference>
<sequence>MITYAQLEGNSVVVGDDASNWFMSISLYEGTKRKGCQMYMVRNDRTVCELDLNRYH</sequence>
<dbReference type="Proteomes" id="UP000031670">
    <property type="component" value="Unassembled WGS sequence"/>
</dbReference>
<dbReference type="AlphaFoldDB" id="A0A0B8P095"/>
<reference evidence="1 2" key="1">
    <citation type="submission" date="2015-01" db="EMBL/GenBank/DDBJ databases">
        <title>Vibrio sp. C5 JCM 19232 whole genome shotgun sequence.</title>
        <authorList>
            <person name="Sawabe T."/>
            <person name="Meirelles P."/>
            <person name="Feng G."/>
            <person name="Sayaka M."/>
            <person name="Hattori M."/>
            <person name="Ohkuma M."/>
        </authorList>
    </citation>
    <scope>NUCLEOTIDE SEQUENCE [LARGE SCALE GENOMIC DNA]</scope>
    <source>
        <strain evidence="1 2">JCM19232</strain>
    </source>
</reference>
<protein>
    <submittedName>
        <fullName evidence="1">Uncharacterized protein</fullName>
    </submittedName>
</protein>
<evidence type="ECO:0000313" key="1">
    <source>
        <dbReference type="EMBL" id="GAM60220.1"/>
    </source>
</evidence>
<dbReference type="EMBL" id="BBSA01000001">
    <property type="protein sequence ID" value="GAM60220.1"/>
    <property type="molecule type" value="Genomic_DNA"/>
</dbReference>
<organism evidence="1 2">
    <name type="scientific">Vibrio ishigakensis</name>
    <dbReference type="NCBI Taxonomy" id="1481914"/>
    <lineage>
        <taxon>Bacteria</taxon>
        <taxon>Pseudomonadati</taxon>
        <taxon>Pseudomonadota</taxon>
        <taxon>Gammaproteobacteria</taxon>
        <taxon>Vibrionales</taxon>
        <taxon>Vibrionaceae</taxon>
        <taxon>Vibrio</taxon>
    </lineage>
</organism>
<gene>
    <name evidence="1" type="ORF">JCM19232_553</name>
</gene>
<comment type="caution">
    <text evidence="1">The sequence shown here is derived from an EMBL/GenBank/DDBJ whole genome shotgun (WGS) entry which is preliminary data.</text>
</comment>